<dbReference type="Gene3D" id="3.40.50.1820">
    <property type="entry name" value="alpha/beta hydrolase"/>
    <property type="match status" value="1"/>
</dbReference>
<dbReference type="Pfam" id="PF00756">
    <property type="entry name" value="Esterase"/>
    <property type="match status" value="1"/>
</dbReference>
<dbReference type="SUPFAM" id="SSF53474">
    <property type="entry name" value="alpha/beta-Hydrolases"/>
    <property type="match status" value="1"/>
</dbReference>
<evidence type="ECO:0000313" key="2">
    <source>
        <dbReference type="Proteomes" id="UP000663505"/>
    </source>
</evidence>
<dbReference type="InterPro" id="IPR029058">
    <property type="entry name" value="AB_hydrolase_fold"/>
</dbReference>
<dbReference type="Proteomes" id="UP000663505">
    <property type="component" value="Chromosome"/>
</dbReference>
<name>A0A9X7W2U7_9BACL</name>
<dbReference type="KEGG" id="afx:JZ786_04290"/>
<protein>
    <submittedName>
        <fullName evidence="1">Esterase family protein</fullName>
    </submittedName>
</protein>
<dbReference type="InterPro" id="IPR050583">
    <property type="entry name" value="Mycobacterial_A85_antigen"/>
</dbReference>
<evidence type="ECO:0000313" key="1">
    <source>
        <dbReference type="EMBL" id="QSO49676.1"/>
    </source>
</evidence>
<dbReference type="EMBL" id="CP071182">
    <property type="protein sequence ID" value="QSO49676.1"/>
    <property type="molecule type" value="Genomic_DNA"/>
</dbReference>
<dbReference type="InterPro" id="IPR000801">
    <property type="entry name" value="Esterase-like"/>
</dbReference>
<sequence>METHTLQSTHLGEDRTLKIYLPPGYEEHPEDRYPIVYCHDGLEFFTHGRIATICNKLVDEGHLEPLFIVGIEVRKQTRNDDYGPDGSRHDAYTKFVAKECVPFVEERYRVRRDTAHRFMAGISLGAAASLSLSLRYPTLFNRLLLFSGAFYETSREQVRALNSLHSLTAYLVVGRQETSVDTALGKYDFYRANQVMRDLLVERGADITYKEGDGTHIWGFWQKEIPDALQFLQRKLGS</sequence>
<dbReference type="PANTHER" id="PTHR48098">
    <property type="entry name" value="ENTEROCHELIN ESTERASE-RELATED"/>
    <property type="match status" value="1"/>
</dbReference>
<reference evidence="1 2" key="1">
    <citation type="submission" date="2021-02" db="EMBL/GenBank/DDBJ databases">
        <title>Alicyclobacillus curvatus sp. nov. and Alicyclobacillus mengziensis sp. nov., two acidophilic bacteria isolated from acid mine drainage.</title>
        <authorList>
            <person name="Huang Y."/>
        </authorList>
    </citation>
    <scope>NUCLEOTIDE SEQUENCE [LARGE SCALE GENOMIC DNA]</scope>
    <source>
        <strain evidence="1 2">S30H14</strain>
    </source>
</reference>
<dbReference type="PANTHER" id="PTHR48098:SF3">
    <property type="entry name" value="IRON(III) ENTEROBACTIN ESTERASE"/>
    <property type="match status" value="1"/>
</dbReference>
<organism evidence="1 2">
    <name type="scientific">Alicyclobacillus mengziensis</name>
    <dbReference type="NCBI Taxonomy" id="2931921"/>
    <lineage>
        <taxon>Bacteria</taxon>
        <taxon>Bacillati</taxon>
        <taxon>Bacillota</taxon>
        <taxon>Bacilli</taxon>
        <taxon>Bacillales</taxon>
        <taxon>Alicyclobacillaceae</taxon>
        <taxon>Alicyclobacillus</taxon>
    </lineage>
</organism>
<proteinExistence type="predicted"/>
<keyword evidence="2" id="KW-1185">Reference proteome</keyword>
<accession>A0A9X7W2U7</accession>
<gene>
    <name evidence="1" type="ORF">JZ786_04290</name>
</gene>
<dbReference type="AlphaFoldDB" id="A0A9X7W2U7"/>